<reference evidence="2 3" key="2">
    <citation type="journal article" date="2022" name="Mol. Biol. Evol.">
        <title>Comparative Genomics Reveals Insights into the Divergent Evolution of Astigmatic Mites and Household Pest Adaptations.</title>
        <authorList>
            <person name="Xiong Q."/>
            <person name="Wan A.T."/>
            <person name="Liu X."/>
            <person name="Fung C.S."/>
            <person name="Xiao X."/>
            <person name="Malainual N."/>
            <person name="Hou J."/>
            <person name="Wang L."/>
            <person name="Wang M."/>
            <person name="Yang K.Y."/>
            <person name="Cui Y."/>
            <person name="Leung E.L."/>
            <person name="Nong W."/>
            <person name="Shin S.K."/>
            <person name="Au S.W."/>
            <person name="Jeong K.Y."/>
            <person name="Chew F.T."/>
            <person name="Hui J.H."/>
            <person name="Leung T.F."/>
            <person name="Tungtrongchitr A."/>
            <person name="Zhong N."/>
            <person name="Liu Z."/>
            <person name="Tsui S.K."/>
        </authorList>
    </citation>
    <scope>NUCLEOTIDE SEQUENCE [LARGE SCALE GENOMIC DNA]</scope>
    <source>
        <strain evidence="2">Derp</strain>
    </source>
</reference>
<feature type="transmembrane region" description="Helical" evidence="1">
    <location>
        <begin position="66"/>
        <end position="86"/>
    </location>
</feature>
<protein>
    <submittedName>
        <fullName evidence="2">Uncharacterized protein</fullName>
    </submittedName>
</protein>
<gene>
    <name evidence="2" type="ORF">DERP_005211</name>
</gene>
<name>A0ABQ8JLX8_DERPT</name>
<keyword evidence="3" id="KW-1185">Reference proteome</keyword>
<reference evidence="2 3" key="1">
    <citation type="journal article" date="2018" name="J. Allergy Clin. Immunol.">
        <title>High-quality assembly of Dermatophagoides pteronyssinus genome and transcriptome reveals a wide range of novel allergens.</title>
        <authorList>
            <person name="Liu X.Y."/>
            <person name="Yang K.Y."/>
            <person name="Wang M.Q."/>
            <person name="Kwok J.S."/>
            <person name="Zeng X."/>
            <person name="Yang Z."/>
            <person name="Xiao X.J."/>
            <person name="Lau C.P."/>
            <person name="Li Y."/>
            <person name="Huang Z.M."/>
            <person name="Ba J.G."/>
            <person name="Yim A.K."/>
            <person name="Ouyang C.Y."/>
            <person name="Ngai S.M."/>
            <person name="Chan T.F."/>
            <person name="Leung E.L."/>
            <person name="Liu L."/>
            <person name="Liu Z.G."/>
            <person name="Tsui S.K."/>
        </authorList>
    </citation>
    <scope>NUCLEOTIDE SEQUENCE [LARGE SCALE GENOMIC DNA]</scope>
    <source>
        <strain evidence="2">Derp</strain>
    </source>
</reference>
<organism evidence="2 3">
    <name type="scientific">Dermatophagoides pteronyssinus</name>
    <name type="common">European house dust mite</name>
    <dbReference type="NCBI Taxonomy" id="6956"/>
    <lineage>
        <taxon>Eukaryota</taxon>
        <taxon>Metazoa</taxon>
        <taxon>Ecdysozoa</taxon>
        <taxon>Arthropoda</taxon>
        <taxon>Chelicerata</taxon>
        <taxon>Arachnida</taxon>
        <taxon>Acari</taxon>
        <taxon>Acariformes</taxon>
        <taxon>Sarcoptiformes</taxon>
        <taxon>Astigmata</taxon>
        <taxon>Psoroptidia</taxon>
        <taxon>Analgoidea</taxon>
        <taxon>Pyroglyphidae</taxon>
        <taxon>Dermatophagoidinae</taxon>
        <taxon>Dermatophagoides</taxon>
    </lineage>
</organism>
<keyword evidence="1" id="KW-0812">Transmembrane</keyword>
<comment type="caution">
    <text evidence="2">The sequence shown here is derived from an EMBL/GenBank/DDBJ whole genome shotgun (WGS) entry which is preliminary data.</text>
</comment>
<keyword evidence="1" id="KW-0472">Membrane</keyword>
<keyword evidence="1" id="KW-1133">Transmembrane helix</keyword>
<dbReference type="EMBL" id="NJHN03000031">
    <property type="protein sequence ID" value="KAH9423631.1"/>
    <property type="molecule type" value="Genomic_DNA"/>
</dbReference>
<accession>A0ABQ8JLX8</accession>
<sequence>MIKQNEFTKKTKQDKLPRHVSINVKLQTDMNITNPDTINTIVDTGDDQSSGTGVSVIGFSLDVGKISVLSVFLVGIIGIVGIVIVVSI</sequence>
<evidence type="ECO:0000313" key="2">
    <source>
        <dbReference type="EMBL" id="KAH9423631.1"/>
    </source>
</evidence>
<proteinExistence type="predicted"/>
<evidence type="ECO:0000313" key="3">
    <source>
        <dbReference type="Proteomes" id="UP000887458"/>
    </source>
</evidence>
<evidence type="ECO:0000256" key="1">
    <source>
        <dbReference type="SAM" id="Phobius"/>
    </source>
</evidence>
<dbReference type="Proteomes" id="UP000887458">
    <property type="component" value="Unassembled WGS sequence"/>
</dbReference>